<dbReference type="GO" id="GO:0000166">
    <property type="term" value="F:nucleotide binding"/>
    <property type="evidence" value="ECO:0007669"/>
    <property type="project" value="InterPro"/>
</dbReference>
<comment type="caution">
    <text evidence="3">The sequence shown here is derived from an EMBL/GenBank/DDBJ whole genome shotgun (WGS) entry which is preliminary data.</text>
</comment>
<reference evidence="3 4" key="1">
    <citation type="journal article" date="2011" name="J. Bacteriol.">
        <title>Complete genome sequence of Algoriphagus sp. PR1, bacterial prey of a colony-forming choanoflagellate.</title>
        <authorList>
            <person name="Alegado R.A."/>
            <person name="Ferriera S."/>
            <person name="Nusbaum C."/>
            <person name="Young S.K."/>
            <person name="Zeng Q."/>
            <person name="Imamovic A."/>
            <person name="Fairclough S.R."/>
            <person name="King N."/>
        </authorList>
    </citation>
    <scope>NUCLEOTIDE SEQUENCE [LARGE SCALE GENOMIC DNA]</scope>
    <source>
        <strain evidence="3 4">PR1</strain>
    </source>
</reference>
<evidence type="ECO:0000259" key="1">
    <source>
        <dbReference type="Pfam" id="PF01408"/>
    </source>
</evidence>
<sequence>MAPSFLNHLNAEGRLRTAHIGLGGMGMADLDAISSHDLVDVVALCDVDSEAVAKAKALHPNAKVYSDYRILLKEMEDEIDAVVVSTPDHTHAPASLMAMDMDKPVYCQKPLTHHVSEAREMKKIAEKKNLVTQMGIQVHSFYDYKLATLLIQSGIIGKVHTVRAWSPKNWGFDGPEPMGSDPVPSTLDWNLWQGTAEERPYKEGYYHPGNWRKIVDYGCGTLGDMGVHIFDTPYNALELDVPETIINECRQPTGFGFPEHNTVTYEFPGTAQTAEKLKWVWYDGTGAPADHEDLVLPNGDELPDQGAMFIGENGRLLLPHFQQLPRKIVDGKYVEMDIESFNLGKPVKDYDSESKKHYHQFVDACLGKDECSAPFSYAAKLTETILLGTIAGRFPNQTLHWDSKKARFTEKEANKYLKGKYRKF</sequence>
<evidence type="ECO:0000313" key="4">
    <source>
        <dbReference type="Proteomes" id="UP000003919"/>
    </source>
</evidence>
<dbReference type="STRING" id="388413.ALPR1_08678"/>
<dbReference type="PANTHER" id="PTHR43818:SF10">
    <property type="entry name" value="NADH-DEPENDENT DEHYDROGENASE-RELATED"/>
    <property type="match status" value="1"/>
</dbReference>
<proteinExistence type="predicted"/>
<dbReference type="Gene3D" id="3.40.50.720">
    <property type="entry name" value="NAD(P)-binding Rossmann-like Domain"/>
    <property type="match status" value="1"/>
</dbReference>
<feature type="domain" description="Gfo/Idh/MocA-like oxidoreductase N-terminal" evidence="1">
    <location>
        <begin position="16"/>
        <end position="135"/>
    </location>
</feature>
<accession>A3I1M0</accession>
<dbReference type="RefSeq" id="WP_008199873.1">
    <property type="nucleotide sequence ID" value="NZ_CM001023.1"/>
</dbReference>
<dbReference type="PANTHER" id="PTHR43818">
    <property type="entry name" value="BCDNA.GH03377"/>
    <property type="match status" value="1"/>
</dbReference>
<dbReference type="Pfam" id="PF01408">
    <property type="entry name" value="GFO_IDH_MocA"/>
    <property type="match status" value="1"/>
</dbReference>
<dbReference type="EMBL" id="AAXU02000001">
    <property type="protein sequence ID" value="EAZ79686.2"/>
    <property type="molecule type" value="Genomic_DNA"/>
</dbReference>
<gene>
    <name evidence="3" type="ORF">ALPR1_08678</name>
</gene>
<dbReference type="SUPFAM" id="SSF55347">
    <property type="entry name" value="Glyceraldehyde-3-phosphate dehydrogenase-like, C-terminal domain"/>
    <property type="match status" value="1"/>
</dbReference>
<dbReference type="InterPro" id="IPR000683">
    <property type="entry name" value="Gfo/Idh/MocA-like_OxRdtase_N"/>
</dbReference>
<dbReference type="eggNOG" id="COG0673">
    <property type="taxonomic scope" value="Bacteria"/>
</dbReference>
<dbReference type="Gene3D" id="3.30.360.10">
    <property type="entry name" value="Dihydrodipicolinate Reductase, domain 2"/>
    <property type="match status" value="1"/>
</dbReference>
<dbReference type="AlphaFoldDB" id="A3I1M0"/>
<dbReference type="InterPro" id="IPR043906">
    <property type="entry name" value="Gfo/Idh/MocA_OxRdtase_bact_C"/>
</dbReference>
<keyword evidence="4" id="KW-1185">Reference proteome</keyword>
<dbReference type="SUPFAM" id="SSF51735">
    <property type="entry name" value="NAD(P)-binding Rossmann-fold domains"/>
    <property type="match status" value="1"/>
</dbReference>
<feature type="domain" description="Gfo/Idh/MocA-like oxidoreductase bacterial type C-terminal" evidence="2">
    <location>
        <begin position="150"/>
        <end position="232"/>
    </location>
</feature>
<evidence type="ECO:0000313" key="3">
    <source>
        <dbReference type="EMBL" id="EAZ79686.2"/>
    </source>
</evidence>
<organism evidence="3 4">
    <name type="scientific">Algoriphagus machipongonensis</name>
    <dbReference type="NCBI Taxonomy" id="388413"/>
    <lineage>
        <taxon>Bacteria</taxon>
        <taxon>Pseudomonadati</taxon>
        <taxon>Bacteroidota</taxon>
        <taxon>Cytophagia</taxon>
        <taxon>Cytophagales</taxon>
        <taxon>Cyclobacteriaceae</taxon>
        <taxon>Algoriphagus</taxon>
    </lineage>
</organism>
<dbReference type="Pfam" id="PF19051">
    <property type="entry name" value="GFO_IDH_MocA_C2"/>
    <property type="match status" value="1"/>
</dbReference>
<dbReference type="HOGENOM" id="CLU_023194_24_0_10"/>
<dbReference type="InterPro" id="IPR036291">
    <property type="entry name" value="NAD(P)-bd_dom_sf"/>
</dbReference>
<protein>
    <submittedName>
        <fullName evidence="3">Probable NADH-dependent dehydrogenase</fullName>
    </submittedName>
</protein>
<name>A3I1M0_9BACT</name>
<dbReference type="Proteomes" id="UP000003919">
    <property type="component" value="Unassembled WGS sequence"/>
</dbReference>
<dbReference type="InterPro" id="IPR050463">
    <property type="entry name" value="Gfo/Idh/MocA_oxidrdct_glycsds"/>
</dbReference>
<evidence type="ECO:0000259" key="2">
    <source>
        <dbReference type="Pfam" id="PF19051"/>
    </source>
</evidence>